<reference evidence="3 4" key="1">
    <citation type="submission" date="2017-05" db="EMBL/GenBank/DDBJ databases">
        <title>Comparative genomic and metabolic analysis of manganese-oxidizing mechanisms in Celeribater manganoxidans DY25T: its adaption to the environment of polymetallic nodule.</title>
        <authorList>
            <person name="Wang X."/>
        </authorList>
    </citation>
    <scope>NUCLEOTIDE SEQUENCE [LARGE SCALE GENOMIC DNA]</scope>
    <source>
        <strain evidence="3 4">DY25</strain>
    </source>
</reference>
<dbReference type="InterPro" id="IPR002477">
    <property type="entry name" value="Peptidoglycan-bd-like"/>
</dbReference>
<sequence length="636" mass="67907">MIATAVAKNAGRRCKPGAYRVTSVREFTLCSRTVRQMTAPTFATRLPAALRVLLIALSLLLPAVTGHMARAQEAVWLQIEAHPTLAEAEQRARAYAGAFPNVNGFRMASGWYALALGPYNAAGAAAELRNLRAGLLIPSDSYVSDGSLYREPFWPAGAQGLGARPAPPVSVQSLDEATPDADAPATPEQAAPIPEVIEETPQQARAAERDLTRQDRMALQEALQWEGFYASAIDGAFGAGTRNAMGAYQAAMGYTPTGVLTTAQRQELLENYRAVFADLGLASVMDEAAQIEMIMPTDKVAFADVTPPFVHYDSRDDSGIRVILISQSGGRSALAGLYNVMQTLEIVPPEGERSRSGDSFTLTGQGDDLESYTWARTEGGSIKGFTVVWKPEDRRVMQRVIETMQQSFRSTGSGALADVAGDEPEERIDLLAGLQIRRPTMSRSGVYLDRSGAVLTVTELLDSCERLTIAGDYDAQIVARDDALGLAVLKPSQRMSPVSYARFATATPRLQSELAVSGFSYEDVLDLPVMTYGTLAATRGLDGDEGRARLQIETLPGDAGGPVFDSEGAVTGVLLARADSDRQLPENVMFAARPDAMSALLAEAGVSASMAEGGATLTPTALSRHAADMTVLVSCW</sequence>
<protein>
    <recommendedName>
        <fullName evidence="2">Peptidoglycan binding-like domain-containing protein</fullName>
    </recommendedName>
</protein>
<evidence type="ECO:0000313" key="3">
    <source>
        <dbReference type="EMBL" id="ATI42142.1"/>
    </source>
</evidence>
<dbReference type="Pfam" id="PF13365">
    <property type="entry name" value="Trypsin_2"/>
    <property type="match status" value="1"/>
</dbReference>
<dbReference type="SUPFAM" id="SSF47090">
    <property type="entry name" value="PGBD-like"/>
    <property type="match status" value="1"/>
</dbReference>
<proteinExistence type="predicted"/>
<dbReference type="KEGG" id="cmag:CBW24_09040"/>
<dbReference type="Gene3D" id="2.40.10.120">
    <property type="match status" value="1"/>
</dbReference>
<dbReference type="Gene3D" id="1.10.101.10">
    <property type="entry name" value="PGBD-like superfamily/PGBD"/>
    <property type="match status" value="1"/>
</dbReference>
<feature type="region of interest" description="Disordered" evidence="1">
    <location>
        <begin position="160"/>
        <end position="188"/>
    </location>
</feature>
<evidence type="ECO:0000313" key="4">
    <source>
        <dbReference type="Proteomes" id="UP000219050"/>
    </source>
</evidence>
<evidence type="ECO:0000259" key="2">
    <source>
        <dbReference type="Pfam" id="PF01471"/>
    </source>
</evidence>
<dbReference type="InterPro" id="IPR036365">
    <property type="entry name" value="PGBD-like_sf"/>
</dbReference>
<dbReference type="SUPFAM" id="SSF50494">
    <property type="entry name" value="Trypsin-like serine proteases"/>
    <property type="match status" value="1"/>
</dbReference>
<evidence type="ECO:0000256" key="1">
    <source>
        <dbReference type="SAM" id="MobiDB-lite"/>
    </source>
</evidence>
<dbReference type="InterPro" id="IPR009003">
    <property type="entry name" value="Peptidase_S1_PA"/>
</dbReference>
<dbReference type="AlphaFoldDB" id="A0A291LZM5"/>
<dbReference type="EMBL" id="CP021404">
    <property type="protein sequence ID" value="ATI42142.1"/>
    <property type="molecule type" value="Genomic_DNA"/>
</dbReference>
<dbReference type="OrthoDB" id="6810892at2"/>
<keyword evidence="4" id="KW-1185">Reference proteome</keyword>
<feature type="domain" description="Peptidoglycan binding-like" evidence="2">
    <location>
        <begin position="213"/>
        <end position="266"/>
    </location>
</feature>
<dbReference type="Pfam" id="PF01471">
    <property type="entry name" value="PG_binding_1"/>
    <property type="match status" value="1"/>
</dbReference>
<gene>
    <name evidence="3" type="ORF">CBW24_09040</name>
</gene>
<dbReference type="InterPro" id="IPR036366">
    <property type="entry name" value="PGBDSf"/>
</dbReference>
<organism evidence="3 4">
    <name type="scientific">Pacificitalea manganoxidans</name>
    <dbReference type="NCBI Taxonomy" id="1411902"/>
    <lineage>
        <taxon>Bacteria</taxon>
        <taxon>Pseudomonadati</taxon>
        <taxon>Pseudomonadota</taxon>
        <taxon>Alphaproteobacteria</taxon>
        <taxon>Rhodobacterales</taxon>
        <taxon>Paracoccaceae</taxon>
        <taxon>Pacificitalea</taxon>
    </lineage>
</organism>
<dbReference type="Proteomes" id="UP000219050">
    <property type="component" value="Chromosome"/>
</dbReference>
<accession>A0A291LZM5</accession>
<name>A0A291LZM5_9RHOB</name>